<sequence length="113" mass="12678">LWVSSSLPSFANHICPVCGFSSLHFLGFQSGMSCQSFPNKWLWGHLIMKISWHWLRIIWLCHPCSSVAFHFLLSHSQGSTKHDFASRALVGTKSCYVSKDNGIQGSGEKNMGY</sequence>
<evidence type="ECO:0000313" key="2">
    <source>
        <dbReference type="Proteomes" id="UP000694553"/>
    </source>
</evidence>
<accession>A0A8U7M4C8</accession>
<keyword evidence="2" id="KW-1185">Reference proteome</keyword>
<name>A0A8U7M4C8_CORMO</name>
<dbReference type="Ensembl" id="ENSCMUT00000035370.1">
    <property type="protein sequence ID" value="ENSCMUP00000028734.1"/>
    <property type="gene ID" value="ENSCMUG00000017328.1"/>
</dbReference>
<protein>
    <submittedName>
        <fullName evidence="1">Uncharacterized protein</fullName>
    </submittedName>
</protein>
<reference evidence="1" key="2">
    <citation type="submission" date="2025-08" db="UniProtKB">
        <authorList>
            <consortium name="Ensembl"/>
        </authorList>
    </citation>
    <scope>IDENTIFICATION</scope>
</reference>
<reference evidence="1" key="3">
    <citation type="submission" date="2025-09" db="UniProtKB">
        <authorList>
            <consortium name="Ensembl"/>
        </authorList>
    </citation>
    <scope>IDENTIFICATION</scope>
</reference>
<reference evidence="2" key="1">
    <citation type="submission" date="2019-10" db="EMBL/GenBank/DDBJ databases">
        <title>Corvus moneduloides (New Caledonian crow) genome, bCorMon1, primary haplotype.</title>
        <authorList>
            <person name="Rutz C."/>
            <person name="Fungtammasan C."/>
            <person name="Mountcastle J."/>
            <person name="Formenti G."/>
            <person name="Chow W."/>
            <person name="Howe K."/>
            <person name="Steele M.P."/>
            <person name="Fernandes J."/>
            <person name="Gilbert M.T.P."/>
            <person name="Fedrigo O."/>
            <person name="Jarvis E.D."/>
            <person name="Gemmell N."/>
        </authorList>
    </citation>
    <scope>NUCLEOTIDE SEQUENCE [LARGE SCALE GENOMIC DNA]</scope>
</reference>
<organism evidence="1 2">
    <name type="scientific">Corvus moneduloides</name>
    <name type="common">New Caledonian crow</name>
    <dbReference type="NCBI Taxonomy" id="1196302"/>
    <lineage>
        <taxon>Eukaryota</taxon>
        <taxon>Metazoa</taxon>
        <taxon>Chordata</taxon>
        <taxon>Craniata</taxon>
        <taxon>Vertebrata</taxon>
        <taxon>Euteleostomi</taxon>
        <taxon>Archelosauria</taxon>
        <taxon>Archosauria</taxon>
        <taxon>Dinosauria</taxon>
        <taxon>Saurischia</taxon>
        <taxon>Theropoda</taxon>
        <taxon>Coelurosauria</taxon>
        <taxon>Aves</taxon>
        <taxon>Neognathae</taxon>
        <taxon>Neoaves</taxon>
        <taxon>Telluraves</taxon>
        <taxon>Australaves</taxon>
        <taxon>Passeriformes</taxon>
        <taxon>Corvoidea</taxon>
        <taxon>Corvidae</taxon>
        <taxon>Corvus</taxon>
    </lineage>
</organism>
<dbReference type="AlphaFoldDB" id="A0A8U7M4C8"/>
<proteinExistence type="predicted"/>
<dbReference type="Proteomes" id="UP000694553">
    <property type="component" value="Unassembled WGS sequence"/>
</dbReference>
<evidence type="ECO:0000313" key="1">
    <source>
        <dbReference type="Ensembl" id="ENSCMUP00000028734.1"/>
    </source>
</evidence>